<proteinExistence type="predicted"/>
<reference evidence="1 2" key="1">
    <citation type="submission" date="2016-04" db="EMBL/GenBank/DDBJ databases">
        <title>Chloroflexus islandicus sp. nov., a thermophilic filamentous anoxygenic phototrophic bacterium from geyser Strokkur (Iceland).</title>
        <authorList>
            <person name="Gaisin V.A."/>
            <person name="Kalashnikov A.M."/>
            <person name="Sukhacheva M.V."/>
            <person name="Grouzdev D.S."/>
            <person name="Ivanov T.M."/>
            <person name="Kuznetsov B."/>
            <person name="Gorlenko V.M."/>
        </authorList>
    </citation>
    <scope>NUCLEOTIDE SEQUENCE [LARGE SCALE GENOMIC DNA]</scope>
    <source>
        <strain evidence="2">isl-2</strain>
    </source>
</reference>
<dbReference type="STRING" id="1707952.A6A03_11740"/>
<dbReference type="OrthoDB" id="149895at2"/>
<dbReference type="EMBL" id="LWQS01000042">
    <property type="protein sequence ID" value="OAN46826.1"/>
    <property type="molecule type" value="Genomic_DNA"/>
</dbReference>
<protein>
    <recommendedName>
        <fullName evidence="3">DUF4037 domain-containing protein</fullName>
    </recommendedName>
</protein>
<evidence type="ECO:0008006" key="3">
    <source>
        <dbReference type="Google" id="ProtNLM"/>
    </source>
</evidence>
<dbReference type="Proteomes" id="UP000078287">
    <property type="component" value="Unassembled WGS sequence"/>
</dbReference>
<evidence type="ECO:0000313" key="1">
    <source>
        <dbReference type="EMBL" id="OAN46826.1"/>
    </source>
</evidence>
<name>A0A178ME80_9CHLR</name>
<sequence>MDRTARQQLARELCQRLAAQPGTVVVVAGMIEPPAPLTDFDPLEVLAVVESAVMRPQHSFIVQNLPVTIHTIAAAELTAVVRAPDLRWPQWLGWLATLQPLIGDGHKVSEWLAQAGAVAELDFYRSILPHLPQLVFSIYGELRAAAARRHERDAVLLAPALLTELHTALCLINRRWPAQRRFAGITESFSFPLQPRDWPQLAEELLNAHQLDEIVRVAGTLVANYWQLLVRCSLTIESHQTTATAPL</sequence>
<dbReference type="RefSeq" id="WP_066785389.1">
    <property type="nucleotide sequence ID" value="NZ_LWQS01000042.1"/>
</dbReference>
<comment type="caution">
    <text evidence="1">The sequence shown here is derived from an EMBL/GenBank/DDBJ whole genome shotgun (WGS) entry which is preliminary data.</text>
</comment>
<accession>A0A178ME80</accession>
<gene>
    <name evidence="1" type="ORF">A6A03_11740</name>
</gene>
<organism evidence="1 2">
    <name type="scientific">Chloroflexus islandicus</name>
    <dbReference type="NCBI Taxonomy" id="1707952"/>
    <lineage>
        <taxon>Bacteria</taxon>
        <taxon>Bacillati</taxon>
        <taxon>Chloroflexota</taxon>
        <taxon>Chloroflexia</taxon>
        <taxon>Chloroflexales</taxon>
        <taxon>Chloroflexineae</taxon>
        <taxon>Chloroflexaceae</taxon>
        <taxon>Chloroflexus</taxon>
    </lineage>
</organism>
<keyword evidence="2" id="KW-1185">Reference proteome</keyword>
<dbReference type="AlphaFoldDB" id="A0A178ME80"/>
<evidence type="ECO:0000313" key="2">
    <source>
        <dbReference type="Proteomes" id="UP000078287"/>
    </source>
</evidence>